<organism evidence="2 3">
    <name type="scientific">Collybiopsis luxurians FD-317 M1</name>
    <dbReference type="NCBI Taxonomy" id="944289"/>
    <lineage>
        <taxon>Eukaryota</taxon>
        <taxon>Fungi</taxon>
        <taxon>Dikarya</taxon>
        <taxon>Basidiomycota</taxon>
        <taxon>Agaricomycotina</taxon>
        <taxon>Agaricomycetes</taxon>
        <taxon>Agaricomycetidae</taxon>
        <taxon>Agaricales</taxon>
        <taxon>Marasmiineae</taxon>
        <taxon>Omphalotaceae</taxon>
        <taxon>Collybiopsis</taxon>
        <taxon>Collybiopsis luxurians</taxon>
    </lineage>
</organism>
<keyword evidence="1" id="KW-1133">Transmembrane helix</keyword>
<accession>A0A0D0CP47</accession>
<sequence length="112" mass="12604">MHSLVVDNTTHERELCILLKILSAQCICVLLVELSLIRTSTHFVSRNILMLIIGFSCCHLSPSSTFLQVNKPRDSRVSSVSVGLQQQPVWRRFSVCSHGSVKEPLRQILCTI</sequence>
<feature type="transmembrane region" description="Helical" evidence="1">
    <location>
        <begin position="17"/>
        <end position="36"/>
    </location>
</feature>
<keyword evidence="1" id="KW-0812">Transmembrane</keyword>
<dbReference type="HOGENOM" id="CLU_2146148_0_0_1"/>
<evidence type="ECO:0000313" key="2">
    <source>
        <dbReference type="EMBL" id="KIK57048.1"/>
    </source>
</evidence>
<reference evidence="2 3" key="1">
    <citation type="submission" date="2014-04" db="EMBL/GenBank/DDBJ databases">
        <title>Evolutionary Origins and Diversification of the Mycorrhizal Mutualists.</title>
        <authorList>
            <consortium name="DOE Joint Genome Institute"/>
            <consortium name="Mycorrhizal Genomics Consortium"/>
            <person name="Kohler A."/>
            <person name="Kuo A."/>
            <person name="Nagy L.G."/>
            <person name="Floudas D."/>
            <person name="Copeland A."/>
            <person name="Barry K.W."/>
            <person name="Cichocki N."/>
            <person name="Veneault-Fourrey C."/>
            <person name="LaButti K."/>
            <person name="Lindquist E.A."/>
            <person name="Lipzen A."/>
            <person name="Lundell T."/>
            <person name="Morin E."/>
            <person name="Murat C."/>
            <person name="Riley R."/>
            <person name="Ohm R."/>
            <person name="Sun H."/>
            <person name="Tunlid A."/>
            <person name="Henrissat B."/>
            <person name="Grigoriev I.V."/>
            <person name="Hibbett D.S."/>
            <person name="Martin F."/>
        </authorList>
    </citation>
    <scope>NUCLEOTIDE SEQUENCE [LARGE SCALE GENOMIC DNA]</scope>
    <source>
        <strain evidence="2 3">FD-317 M1</strain>
    </source>
</reference>
<dbReference type="EMBL" id="KN834793">
    <property type="protein sequence ID" value="KIK57048.1"/>
    <property type="molecule type" value="Genomic_DNA"/>
</dbReference>
<dbReference type="Proteomes" id="UP000053593">
    <property type="component" value="Unassembled WGS sequence"/>
</dbReference>
<proteinExistence type="predicted"/>
<dbReference type="AlphaFoldDB" id="A0A0D0CP47"/>
<protein>
    <submittedName>
        <fullName evidence="2">Uncharacterized protein</fullName>
    </submittedName>
</protein>
<keyword evidence="1" id="KW-0472">Membrane</keyword>
<evidence type="ECO:0000256" key="1">
    <source>
        <dbReference type="SAM" id="Phobius"/>
    </source>
</evidence>
<name>A0A0D0CP47_9AGAR</name>
<gene>
    <name evidence="2" type="ORF">GYMLUDRAFT_772064</name>
</gene>
<evidence type="ECO:0000313" key="3">
    <source>
        <dbReference type="Proteomes" id="UP000053593"/>
    </source>
</evidence>
<keyword evidence="3" id="KW-1185">Reference proteome</keyword>